<protein>
    <submittedName>
        <fullName evidence="4">SDR family NAD(P)-dependent oxidoreductase</fullName>
    </submittedName>
</protein>
<dbReference type="Gene3D" id="3.40.50.720">
    <property type="entry name" value="NAD(P)-binding Rossmann-like Domain"/>
    <property type="match status" value="1"/>
</dbReference>
<dbReference type="PRINTS" id="PR00081">
    <property type="entry name" value="GDHRDH"/>
</dbReference>
<dbReference type="GO" id="GO:0016491">
    <property type="term" value="F:oxidoreductase activity"/>
    <property type="evidence" value="ECO:0007669"/>
    <property type="project" value="UniProtKB-KW"/>
</dbReference>
<gene>
    <name evidence="4" type="ORF">EBN03_32070</name>
</gene>
<evidence type="ECO:0000256" key="2">
    <source>
        <dbReference type="ARBA" id="ARBA00023002"/>
    </source>
</evidence>
<dbReference type="InterPro" id="IPR051911">
    <property type="entry name" value="SDR_oxidoreductase"/>
</dbReference>
<evidence type="ECO:0000313" key="5">
    <source>
        <dbReference type="Proteomes" id="UP000279275"/>
    </source>
</evidence>
<dbReference type="SUPFAM" id="SSF51735">
    <property type="entry name" value="NAD(P)-binding Rossmann-fold domains"/>
    <property type="match status" value="1"/>
</dbReference>
<evidence type="ECO:0000256" key="3">
    <source>
        <dbReference type="RuleBase" id="RU000363"/>
    </source>
</evidence>
<sequence>MIENQVWLVTGTSSGFGRAIANAVLAAGGRVVATARDTAALKDIHEHAPDRVLPLRVDVTDPATITAAVDVAVAHFGRIDVLVNNAGYGYRGAIEESSDRDLRDLMETNVFGLIAVTKAVLPVMRAQGSGHIVQMSSVGGVRARLGGAPYALTKFAVEGLSEGMSYELAPFGIGVTIVEPGPFRTDFAGRSVRWADPLPAYEPVMAAERTRFEAQNGAQPGDPDRAAAAILRAVAMDPPPLRLPLGPESFAGIRATLTERLAELDELESWAADTGFTPAEPDAD</sequence>
<dbReference type="OrthoDB" id="9792003at2"/>
<name>A0A3M2KWW0_9NOCA</name>
<dbReference type="PRINTS" id="PR00080">
    <property type="entry name" value="SDRFAMILY"/>
</dbReference>
<evidence type="ECO:0000313" key="4">
    <source>
        <dbReference type="EMBL" id="RMI27985.1"/>
    </source>
</evidence>
<dbReference type="InterPro" id="IPR036291">
    <property type="entry name" value="NAD(P)-bd_dom_sf"/>
</dbReference>
<comment type="similarity">
    <text evidence="1 3">Belongs to the short-chain dehydrogenases/reductases (SDR) family.</text>
</comment>
<evidence type="ECO:0000256" key="1">
    <source>
        <dbReference type="ARBA" id="ARBA00006484"/>
    </source>
</evidence>
<dbReference type="Pfam" id="PF00106">
    <property type="entry name" value="adh_short"/>
    <property type="match status" value="1"/>
</dbReference>
<dbReference type="CDD" id="cd05374">
    <property type="entry name" value="17beta-HSD-like_SDR_c"/>
    <property type="match status" value="1"/>
</dbReference>
<comment type="caution">
    <text evidence="4">The sequence shown here is derived from an EMBL/GenBank/DDBJ whole genome shotgun (WGS) entry which is preliminary data.</text>
</comment>
<keyword evidence="5" id="KW-1185">Reference proteome</keyword>
<dbReference type="NCBIfam" id="NF004824">
    <property type="entry name" value="PRK06180.1"/>
    <property type="match status" value="1"/>
</dbReference>
<keyword evidence="2" id="KW-0560">Oxidoreductase</keyword>
<dbReference type="PANTHER" id="PTHR43976">
    <property type="entry name" value="SHORT CHAIN DEHYDROGENASE"/>
    <property type="match status" value="1"/>
</dbReference>
<dbReference type="PANTHER" id="PTHR43976:SF16">
    <property type="entry name" value="SHORT-CHAIN DEHYDROGENASE_REDUCTASE FAMILY PROTEIN"/>
    <property type="match status" value="1"/>
</dbReference>
<dbReference type="NCBIfam" id="NF006114">
    <property type="entry name" value="PRK08263.1"/>
    <property type="match status" value="1"/>
</dbReference>
<reference evidence="4 5" key="1">
    <citation type="submission" date="2018-10" db="EMBL/GenBank/DDBJ databases">
        <title>Isolation from cow dung.</title>
        <authorList>
            <person name="Ling L."/>
        </authorList>
    </citation>
    <scope>NUCLEOTIDE SEQUENCE [LARGE SCALE GENOMIC DNA]</scope>
    <source>
        <strain evidence="4 5">NEAU-LL90</strain>
    </source>
</reference>
<dbReference type="AlphaFoldDB" id="A0A3M2KWW0"/>
<accession>A0A3M2KWW0</accession>
<dbReference type="EMBL" id="RFFH01000027">
    <property type="protein sequence ID" value="RMI27985.1"/>
    <property type="molecule type" value="Genomic_DNA"/>
</dbReference>
<organism evidence="4 5">
    <name type="scientific">Nocardia stercoris</name>
    <dbReference type="NCBI Taxonomy" id="2483361"/>
    <lineage>
        <taxon>Bacteria</taxon>
        <taxon>Bacillati</taxon>
        <taxon>Actinomycetota</taxon>
        <taxon>Actinomycetes</taxon>
        <taxon>Mycobacteriales</taxon>
        <taxon>Nocardiaceae</taxon>
        <taxon>Nocardia</taxon>
    </lineage>
</organism>
<dbReference type="Proteomes" id="UP000279275">
    <property type="component" value="Unassembled WGS sequence"/>
</dbReference>
<proteinExistence type="inferred from homology"/>
<dbReference type="InterPro" id="IPR002347">
    <property type="entry name" value="SDR_fam"/>
</dbReference>
<dbReference type="RefSeq" id="WP_122191924.1">
    <property type="nucleotide sequence ID" value="NZ_RFFH01000027.1"/>
</dbReference>